<feature type="region of interest" description="Disordered" evidence="1">
    <location>
        <begin position="182"/>
        <end position="211"/>
    </location>
</feature>
<feature type="region of interest" description="Disordered" evidence="1">
    <location>
        <begin position="59"/>
        <end position="145"/>
    </location>
</feature>
<sequence>MRKKKEARGQIDLDVTQTPVRIRPSSTILDEKNVPGSGESNISNNVAFNSVFRRVLGDISNSPRNTSGQSPSDQRTPLSGTAIDKLNQISTPYHNPNAKRSRNISPISCTKSNTSQITSTQINDSPLLSQSSYMHNDDYAPASSANKRFKGNLSVTTRGSGSSMQNNHIYDDLLHSHQSYVEYNGNSSDTDEDADLSNYEASSQDEDDRVDDVSQITDDIIYQAKYKFDILTMFEKAFGKPNPLPTNRQNRKSGTIYILTQS</sequence>
<reference evidence="3" key="1">
    <citation type="journal article" date="2011" name="Nat. Genet.">
        <title>The Arabidopsis lyrata genome sequence and the basis of rapid genome size change.</title>
        <authorList>
            <person name="Hu T.T."/>
            <person name="Pattyn P."/>
            <person name="Bakker E.G."/>
            <person name="Cao J."/>
            <person name="Cheng J.-F."/>
            <person name="Clark R.M."/>
            <person name="Fahlgren N."/>
            <person name="Fawcett J.A."/>
            <person name="Grimwood J."/>
            <person name="Gundlach H."/>
            <person name="Haberer G."/>
            <person name="Hollister J.D."/>
            <person name="Ossowski S."/>
            <person name="Ottilar R.P."/>
            <person name="Salamov A.A."/>
            <person name="Schneeberger K."/>
            <person name="Spannagl M."/>
            <person name="Wang X."/>
            <person name="Yang L."/>
            <person name="Nasrallah M.E."/>
            <person name="Bergelson J."/>
            <person name="Carrington J.C."/>
            <person name="Gaut B.S."/>
            <person name="Schmutz J."/>
            <person name="Mayer K.F.X."/>
            <person name="Van de Peer Y."/>
            <person name="Grigoriev I.V."/>
            <person name="Nordborg M."/>
            <person name="Weigel D."/>
            <person name="Guo Y.-L."/>
        </authorList>
    </citation>
    <scope>NUCLEOTIDE SEQUENCE [LARGE SCALE GENOMIC DNA]</scope>
    <source>
        <strain evidence="3">cv. MN47</strain>
    </source>
</reference>
<dbReference type="Gramene" id="Al_scaffold_0005_1183">
    <property type="protein sequence ID" value="Al_scaffold_0005_1183"/>
    <property type="gene ID" value="Al_scaffold_0005_1183"/>
</dbReference>
<feature type="compositionally biased region" description="Polar residues" evidence="1">
    <location>
        <begin position="59"/>
        <end position="79"/>
    </location>
</feature>
<feature type="compositionally biased region" description="Polar residues" evidence="1">
    <location>
        <begin position="103"/>
        <end position="134"/>
    </location>
</feature>
<name>D7LMI9_ARALL</name>
<gene>
    <name evidence="2" type="ORF">ARALYDRAFT_665148</name>
</gene>
<keyword evidence="3" id="KW-1185">Reference proteome</keyword>
<dbReference type="eggNOG" id="KOG0987">
    <property type="taxonomic scope" value="Eukaryota"/>
</dbReference>
<feature type="region of interest" description="Disordered" evidence="1">
    <location>
        <begin position="242"/>
        <end position="262"/>
    </location>
</feature>
<dbReference type="EMBL" id="GL348717">
    <property type="protein sequence ID" value="EFH51928.1"/>
    <property type="molecule type" value="Genomic_DNA"/>
</dbReference>
<evidence type="ECO:0000313" key="2">
    <source>
        <dbReference type="EMBL" id="EFH51928.1"/>
    </source>
</evidence>
<protein>
    <submittedName>
        <fullName evidence="2">Predicted protein</fullName>
    </submittedName>
</protein>
<dbReference type="HOGENOM" id="CLU_1162518_0_0_1"/>
<accession>D7LMI9</accession>
<dbReference type="Proteomes" id="UP000008694">
    <property type="component" value="Unassembled WGS sequence"/>
</dbReference>
<dbReference type="AlphaFoldDB" id="D7LMI9"/>
<evidence type="ECO:0000313" key="3">
    <source>
        <dbReference type="Proteomes" id="UP000008694"/>
    </source>
</evidence>
<organism evidence="3">
    <name type="scientific">Arabidopsis lyrata subsp. lyrata</name>
    <name type="common">Lyre-leaved rock-cress</name>
    <dbReference type="NCBI Taxonomy" id="81972"/>
    <lineage>
        <taxon>Eukaryota</taxon>
        <taxon>Viridiplantae</taxon>
        <taxon>Streptophyta</taxon>
        <taxon>Embryophyta</taxon>
        <taxon>Tracheophyta</taxon>
        <taxon>Spermatophyta</taxon>
        <taxon>Magnoliopsida</taxon>
        <taxon>eudicotyledons</taxon>
        <taxon>Gunneridae</taxon>
        <taxon>Pentapetalae</taxon>
        <taxon>rosids</taxon>
        <taxon>malvids</taxon>
        <taxon>Brassicales</taxon>
        <taxon>Brassicaceae</taxon>
        <taxon>Camelineae</taxon>
        <taxon>Arabidopsis</taxon>
    </lineage>
</organism>
<proteinExistence type="predicted"/>
<evidence type="ECO:0000256" key="1">
    <source>
        <dbReference type="SAM" id="MobiDB-lite"/>
    </source>
</evidence>